<accession>A0A3N4L0F9</accession>
<evidence type="ECO:0000313" key="10">
    <source>
        <dbReference type="Proteomes" id="UP000277580"/>
    </source>
</evidence>
<name>A0A3N4L0F9_9PEZI</name>
<dbReference type="Gene3D" id="3.20.20.370">
    <property type="entry name" value="Glycoside hydrolase/deacetylase"/>
    <property type="match status" value="1"/>
</dbReference>
<evidence type="ECO:0000259" key="8">
    <source>
        <dbReference type="PROSITE" id="PS51677"/>
    </source>
</evidence>
<evidence type="ECO:0000256" key="4">
    <source>
        <dbReference type="ARBA" id="ARBA00022801"/>
    </source>
</evidence>
<evidence type="ECO:0000256" key="3">
    <source>
        <dbReference type="ARBA" id="ARBA00022729"/>
    </source>
</evidence>
<keyword evidence="3 7" id="KW-0732">Signal</keyword>
<dbReference type="InterPro" id="IPR011330">
    <property type="entry name" value="Glyco_hydro/deAcase_b/a-brl"/>
</dbReference>
<evidence type="ECO:0000256" key="2">
    <source>
        <dbReference type="ARBA" id="ARBA00022723"/>
    </source>
</evidence>
<dbReference type="InterPro" id="IPR002509">
    <property type="entry name" value="NODB_dom"/>
</dbReference>
<reference evidence="9 10" key="1">
    <citation type="journal article" date="2018" name="Nat. Ecol. Evol.">
        <title>Pezizomycetes genomes reveal the molecular basis of ectomycorrhizal truffle lifestyle.</title>
        <authorList>
            <person name="Murat C."/>
            <person name="Payen T."/>
            <person name="Noel B."/>
            <person name="Kuo A."/>
            <person name="Morin E."/>
            <person name="Chen J."/>
            <person name="Kohler A."/>
            <person name="Krizsan K."/>
            <person name="Balestrini R."/>
            <person name="Da Silva C."/>
            <person name="Montanini B."/>
            <person name="Hainaut M."/>
            <person name="Levati E."/>
            <person name="Barry K.W."/>
            <person name="Belfiori B."/>
            <person name="Cichocki N."/>
            <person name="Clum A."/>
            <person name="Dockter R.B."/>
            <person name="Fauchery L."/>
            <person name="Guy J."/>
            <person name="Iotti M."/>
            <person name="Le Tacon F."/>
            <person name="Lindquist E.A."/>
            <person name="Lipzen A."/>
            <person name="Malagnac F."/>
            <person name="Mello A."/>
            <person name="Molinier V."/>
            <person name="Miyauchi S."/>
            <person name="Poulain J."/>
            <person name="Riccioni C."/>
            <person name="Rubini A."/>
            <person name="Sitrit Y."/>
            <person name="Splivallo R."/>
            <person name="Traeger S."/>
            <person name="Wang M."/>
            <person name="Zifcakova L."/>
            <person name="Wipf D."/>
            <person name="Zambonelli A."/>
            <person name="Paolocci F."/>
            <person name="Nowrousian M."/>
            <person name="Ottonello S."/>
            <person name="Baldrian P."/>
            <person name="Spatafora J.W."/>
            <person name="Henrissat B."/>
            <person name="Nagy L.G."/>
            <person name="Aury J.M."/>
            <person name="Wincker P."/>
            <person name="Grigoriev I.V."/>
            <person name="Bonfante P."/>
            <person name="Martin F.M."/>
        </authorList>
    </citation>
    <scope>NUCLEOTIDE SEQUENCE [LARGE SCALE GENOMIC DNA]</scope>
    <source>
        <strain evidence="9 10">CCBAS932</strain>
    </source>
</reference>
<dbReference type="PROSITE" id="PS51677">
    <property type="entry name" value="NODB"/>
    <property type="match status" value="1"/>
</dbReference>
<dbReference type="PANTHER" id="PTHR46471:SF6">
    <property type="entry name" value="GLYCOSYL HYDROLASE"/>
    <property type="match status" value="1"/>
</dbReference>
<keyword evidence="10" id="KW-1185">Reference proteome</keyword>
<dbReference type="SUPFAM" id="SSF88713">
    <property type="entry name" value="Glycoside hydrolase/deacetylase"/>
    <property type="match status" value="1"/>
</dbReference>
<dbReference type="PANTHER" id="PTHR46471">
    <property type="entry name" value="CHITIN DEACETYLASE"/>
    <property type="match status" value="1"/>
</dbReference>
<dbReference type="Pfam" id="PF01522">
    <property type="entry name" value="Polysacc_deac_1"/>
    <property type="match status" value="1"/>
</dbReference>
<dbReference type="OrthoDB" id="2128708at2759"/>
<dbReference type="GO" id="GO:0016810">
    <property type="term" value="F:hydrolase activity, acting on carbon-nitrogen (but not peptide) bonds"/>
    <property type="evidence" value="ECO:0007669"/>
    <property type="project" value="InterPro"/>
</dbReference>
<dbReference type="GO" id="GO:0046872">
    <property type="term" value="F:metal ion binding"/>
    <property type="evidence" value="ECO:0007669"/>
    <property type="project" value="UniProtKB-KW"/>
</dbReference>
<proteinExistence type="predicted"/>
<dbReference type="AlphaFoldDB" id="A0A3N4L0F9"/>
<dbReference type="STRING" id="1392247.A0A3N4L0F9"/>
<evidence type="ECO:0000256" key="1">
    <source>
        <dbReference type="ARBA" id="ARBA00001941"/>
    </source>
</evidence>
<protein>
    <submittedName>
        <fullName evidence="9">Glycoside hydrolase/deacetylase</fullName>
    </submittedName>
</protein>
<feature type="domain" description="NodB homology" evidence="8">
    <location>
        <begin position="189"/>
        <end position="376"/>
    </location>
</feature>
<evidence type="ECO:0000256" key="5">
    <source>
        <dbReference type="ARBA" id="ARBA00023277"/>
    </source>
</evidence>
<dbReference type="InParanoid" id="A0A3N4L0F9"/>
<dbReference type="Proteomes" id="UP000277580">
    <property type="component" value="Unassembled WGS sequence"/>
</dbReference>
<dbReference type="CDD" id="cd10917">
    <property type="entry name" value="CE4_NodB_like_6s_7s"/>
    <property type="match status" value="1"/>
</dbReference>
<keyword evidence="6" id="KW-0170">Cobalt</keyword>
<keyword evidence="2" id="KW-0479">Metal-binding</keyword>
<feature type="chain" id="PRO_5017974892" evidence="7">
    <location>
        <begin position="19"/>
        <end position="390"/>
    </location>
</feature>
<evidence type="ECO:0000313" key="9">
    <source>
        <dbReference type="EMBL" id="RPB16300.1"/>
    </source>
</evidence>
<gene>
    <name evidence="9" type="ORF">P167DRAFT_517005</name>
</gene>
<comment type="cofactor">
    <cofactor evidence="1">
        <name>Co(2+)</name>
        <dbReference type="ChEBI" id="CHEBI:48828"/>
    </cofactor>
</comment>
<evidence type="ECO:0000256" key="6">
    <source>
        <dbReference type="ARBA" id="ARBA00023285"/>
    </source>
</evidence>
<organism evidence="9 10">
    <name type="scientific">Morchella conica CCBAS932</name>
    <dbReference type="NCBI Taxonomy" id="1392247"/>
    <lineage>
        <taxon>Eukaryota</taxon>
        <taxon>Fungi</taxon>
        <taxon>Dikarya</taxon>
        <taxon>Ascomycota</taxon>
        <taxon>Pezizomycotina</taxon>
        <taxon>Pezizomycetes</taxon>
        <taxon>Pezizales</taxon>
        <taxon>Morchellaceae</taxon>
        <taxon>Morchella</taxon>
    </lineage>
</organism>
<evidence type="ECO:0000256" key="7">
    <source>
        <dbReference type="SAM" id="SignalP"/>
    </source>
</evidence>
<dbReference type="EMBL" id="ML119109">
    <property type="protein sequence ID" value="RPB16300.1"/>
    <property type="molecule type" value="Genomic_DNA"/>
</dbReference>
<sequence>MLVQGLLSILAFAGTAFGELVLDRFDNSGINALGNWHGCDGSMSCQWNGDSLTIQSADTDNSFFTQFKGACQDLGSFNDQFLHIVCSGDKKFSVALTQNNNGCDMSRAPYPETWDIVNAEDYSNGEDIYIPMSHFNIMKSRTLGVALKAFRNPGASTTFSLIEIVDSAPGGVPEKKPTGPLYFSCTRPNSIAFGIDDGIPSLTEDMMKIVDSEGIKVTFFVVGNSLDNPDLPFKALYKRALANGHQVGFHSYTHPKLEGLNSVSAIDDEFLRSHDAVMRNLGVDSRYFRAPYGTDGALTRQRLEATVPGTKIINWSVDIEDWIWGPNDPDRQQTLAVQRDLSKGGNLFVAHYLYISTVEQLRQFIKDAKATGKQIMRVDQCLMDPNAPPL</sequence>
<feature type="signal peptide" evidence="7">
    <location>
        <begin position="1"/>
        <end position="18"/>
    </location>
</feature>
<dbReference type="GO" id="GO:0005975">
    <property type="term" value="P:carbohydrate metabolic process"/>
    <property type="evidence" value="ECO:0007669"/>
    <property type="project" value="InterPro"/>
</dbReference>
<keyword evidence="5" id="KW-0119">Carbohydrate metabolism</keyword>
<keyword evidence="4 9" id="KW-0378">Hydrolase</keyword>